<dbReference type="InterPro" id="IPR000182">
    <property type="entry name" value="GNAT_dom"/>
</dbReference>
<sequence length="729" mass="84586">MTKFSIRPATDGDKWMVLDWRNHPAVRAVMLTDHVIKREEHSAWWDKTMQMQQRQILIFLCDDKPVGVITIYAWEKERGTAWWGFYLDNASLAQGDKTAVWLELEQAVIQYAGKELMVHELYCESLKSNQLAWTLHKKCGFVECELPSDASDTSKDVVYMKYVYPDNKVDRRAGLFLFASHNTDFLAESLRKEINTYAQFPYQIKQTEFGRYQIDLLDNSKYELNNSDSCYVFLERIEDLFPDIYTLPTEEFLLQTEQRVAEYLSFIRQIATRGENKVYVADFSIQKGFPYSLEEQLFGSKVQLLITEWNESLLSLKHENLIEVVPYSQVIRRVGQSFSNKYWYMARAPFSIQCLEAYSHAIIGSVFASQALSARALVLDLDNTLWQGVIGDDGVEGIALGGDYPGNIYKELQSLFLALKERGILLTICSKNTEQVALDAIESHTEMRLRKDDFVAHRINWTPKSQNIKELAQELNLGAQSLCFIDDNPVERAEVRRNIPGIFVPELPKDPADWYDYICHLPELYVAQVNESDKRRAELYKKRVDIQKAQASFADRNEFLASLEMEACIEPLSESNFDRTYQLFSKTNQFNTTTTRYSKEQLQSWQGTDKHLVLHVQVKDKYSSEYEGVAALVIICDNEKWIIDNFVMSCRVMGRDIENVILEQLIHKAKEFNVASIVGRYIKSQKNMPVEQLYSKNHFLEQDNGSWLFDVENKPLPEKSTIMKLHWKV</sequence>
<dbReference type="AlphaFoldDB" id="A0A7Y3Z5G5"/>
<dbReference type="GO" id="GO:0016747">
    <property type="term" value="F:acyltransferase activity, transferring groups other than amino-acyl groups"/>
    <property type="evidence" value="ECO:0007669"/>
    <property type="project" value="InterPro"/>
</dbReference>
<evidence type="ECO:0000313" key="3">
    <source>
        <dbReference type="Proteomes" id="UP000572072"/>
    </source>
</evidence>
<dbReference type="EMBL" id="VTYN01000001">
    <property type="protein sequence ID" value="NOH46642.1"/>
    <property type="molecule type" value="Genomic_DNA"/>
</dbReference>
<dbReference type="InterPro" id="IPR023214">
    <property type="entry name" value="HAD_sf"/>
</dbReference>
<dbReference type="GO" id="GO:0016788">
    <property type="term" value="F:hydrolase activity, acting on ester bonds"/>
    <property type="evidence" value="ECO:0007669"/>
    <property type="project" value="UniProtKB-ARBA"/>
</dbReference>
<dbReference type="Pfam" id="PF13302">
    <property type="entry name" value="Acetyltransf_3"/>
    <property type="match status" value="1"/>
</dbReference>
<dbReference type="Gene3D" id="3.40.50.1000">
    <property type="entry name" value="HAD superfamily/HAD-like"/>
    <property type="match status" value="1"/>
</dbReference>
<dbReference type="Proteomes" id="UP000572072">
    <property type="component" value="Unassembled WGS sequence"/>
</dbReference>
<dbReference type="NCBIfam" id="TIGR01681">
    <property type="entry name" value="HAD-SF-IIIC"/>
    <property type="match status" value="1"/>
</dbReference>
<dbReference type="Gene3D" id="3.40.50.1110">
    <property type="entry name" value="SGNH hydrolase"/>
    <property type="match status" value="1"/>
</dbReference>
<feature type="domain" description="N-acetyltransferase" evidence="1">
    <location>
        <begin position="4"/>
        <end position="165"/>
    </location>
</feature>
<dbReference type="PROSITE" id="PS51186">
    <property type="entry name" value="GNAT"/>
    <property type="match status" value="1"/>
</dbReference>
<dbReference type="SUPFAM" id="SSF56784">
    <property type="entry name" value="HAD-like"/>
    <property type="match status" value="1"/>
</dbReference>
<evidence type="ECO:0000259" key="1">
    <source>
        <dbReference type="PROSITE" id="PS51186"/>
    </source>
</evidence>
<dbReference type="Gene3D" id="3.40.630.30">
    <property type="match status" value="1"/>
</dbReference>
<reference evidence="2 3" key="1">
    <citation type="submission" date="2019-08" db="EMBL/GenBank/DDBJ databases">
        <title>Draft genome sequencing and comparative genomics of hatchery-associated Vibrios.</title>
        <authorList>
            <person name="Kehlet-Delgado H."/>
            <person name="Mueller R.S."/>
        </authorList>
    </citation>
    <scope>NUCLEOTIDE SEQUENCE [LARGE SCALE GENOMIC DNA]</scope>
    <source>
        <strain evidence="2 3">00-78-3</strain>
    </source>
</reference>
<dbReference type="InterPro" id="IPR010037">
    <property type="entry name" value="FkbH_domain"/>
</dbReference>
<organism evidence="2 3">
    <name type="scientific">Vibrio rotiferianus</name>
    <dbReference type="NCBI Taxonomy" id="190895"/>
    <lineage>
        <taxon>Bacteria</taxon>
        <taxon>Pseudomonadati</taxon>
        <taxon>Pseudomonadota</taxon>
        <taxon>Gammaproteobacteria</taxon>
        <taxon>Vibrionales</taxon>
        <taxon>Vibrionaceae</taxon>
        <taxon>Vibrio</taxon>
    </lineage>
</organism>
<gene>
    <name evidence="2" type="primary">pseH</name>
    <name evidence="2" type="ORF">F0262_01000</name>
</gene>
<dbReference type="InterPro" id="IPR016181">
    <property type="entry name" value="Acyl_CoA_acyltransferase"/>
</dbReference>
<keyword evidence="2" id="KW-0012">Acyltransferase</keyword>
<dbReference type="EC" id="2.3.1.202" evidence="2"/>
<proteinExistence type="predicted"/>
<accession>A0A7Y3Z5G5</accession>
<dbReference type="InterPro" id="IPR020036">
    <property type="entry name" value="PseH"/>
</dbReference>
<dbReference type="InterPro" id="IPR010033">
    <property type="entry name" value="HAD_SF_ppase_IIIC"/>
</dbReference>
<comment type="caution">
    <text evidence="2">The sequence shown here is derived from an EMBL/GenBank/DDBJ whole genome shotgun (WGS) entry which is preliminary data.</text>
</comment>
<dbReference type="NCBIfam" id="TIGR03585">
    <property type="entry name" value="PseH"/>
    <property type="match status" value="1"/>
</dbReference>
<evidence type="ECO:0000313" key="2">
    <source>
        <dbReference type="EMBL" id="NOH46642.1"/>
    </source>
</evidence>
<dbReference type="InterPro" id="IPR036514">
    <property type="entry name" value="SGNH_hydro_sf"/>
</dbReference>
<name>A0A7Y3Z5G5_9VIBR</name>
<protein>
    <submittedName>
        <fullName evidence="2">UDP-4-amino-4, 6-dideoxy-N-acetyl-beta-L-altrosamine N-acetyltransferase</fullName>
        <ecNumber evidence="2">2.3.1.202</ecNumber>
    </submittedName>
</protein>
<dbReference type="NCBIfam" id="TIGR01686">
    <property type="entry name" value="FkbH"/>
    <property type="match status" value="1"/>
</dbReference>
<dbReference type="InterPro" id="IPR036412">
    <property type="entry name" value="HAD-like_sf"/>
</dbReference>
<dbReference type="SUPFAM" id="SSF55729">
    <property type="entry name" value="Acyl-CoA N-acyltransferases (Nat)"/>
    <property type="match status" value="1"/>
</dbReference>
<keyword evidence="2" id="KW-0808">Transferase</keyword>
<dbReference type="RefSeq" id="WP_171356806.1">
    <property type="nucleotide sequence ID" value="NZ_JBEWWM010000011.1"/>
</dbReference>